<protein>
    <submittedName>
        <fullName evidence="1">Uncharacterized protein</fullName>
    </submittedName>
</protein>
<evidence type="ECO:0000313" key="4">
    <source>
        <dbReference type="Proteomes" id="UP000232722"/>
    </source>
</evidence>
<comment type="caution">
    <text evidence="1">The sequence shown here is derived from an EMBL/GenBank/DDBJ whole genome shotgun (WGS) entry which is preliminary data.</text>
</comment>
<dbReference type="Proteomes" id="UP000232722">
    <property type="component" value="Unassembled WGS sequence"/>
</dbReference>
<dbReference type="EMBL" id="LLXJ01010538">
    <property type="protein sequence ID" value="PKB92592.1"/>
    <property type="molecule type" value="Genomic_DNA"/>
</dbReference>
<dbReference type="EMBL" id="LLXH01001913">
    <property type="protein sequence ID" value="PKC57140.1"/>
    <property type="molecule type" value="Genomic_DNA"/>
</dbReference>
<proteinExistence type="predicted"/>
<dbReference type="AlphaFoldDB" id="A0A2N0NDC7"/>
<reference evidence="1 4" key="1">
    <citation type="submission" date="2016-04" db="EMBL/GenBank/DDBJ databases">
        <title>Genome analyses suggest a sexual origin of heterokaryosis in a supposedly ancient asexual fungus.</title>
        <authorList>
            <person name="Ropars J."/>
            <person name="Sedzielewska K."/>
            <person name="Noel J."/>
            <person name="Charron P."/>
            <person name="Farinelli L."/>
            <person name="Marton T."/>
            <person name="Kruger M."/>
            <person name="Pelin A."/>
            <person name="Brachmann A."/>
            <person name="Corradi N."/>
        </authorList>
    </citation>
    <scope>NUCLEOTIDE SEQUENCE [LARGE SCALE GENOMIC DNA]</scope>
    <source>
        <strain evidence="1 4">A5</strain>
    </source>
</reference>
<reference evidence="2 3" key="4">
    <citation type="submission" date="2017-10" db="EMBL/GenBank/DDBJ databases">
        <title>Genome analyses suggest a sexual origin of heterokaryosis in a supposedly ancient asexual fungus.</title>
        <authorList>
            <person name="Corradi N."/>
            <person name="Sedzielewska K."/>
            <person name="Noel J."/>
            <person name="Charron P."/>
            <person name="Farinelli L."/>
            <person name="Marton T."/>
            <person name="Kruger M."/>
            <person name="Pelin A."/>
            <person name="Brachmann A."/>
            <person name="Corradi N."/>
        </authorList>
    </citation>
    <scope>NUCLEOTIDE SEQUENCE [LARGE SCALE GENOMIC DNA]</scope>
    <source>
        <strain evidence="2 3">A1</strain>
    </source>
</reference>
<reference evidence="1 4" key="2">
    <citation type="submission" date="2017-09" db="EMBL/GenBank/DDBJ databases">
        <title>Extensive intraspecific genome diversity in a model arbuscular mycorrhizal fungus.</title>
        <authorList>
            <person name="Chen E.C."/>
            <person name="Morin E."/>
            <person name="Beaudet D."/>
            <person name="Noel J."/>
            <person name="Ndikumana S."/>
            <person name="Charron P."/>
            <person name="St-Onge C."/>
            <person name="Giorgi J."/>
            <person name="Grigoriev I.V."/>
            <person name="Roux C."/>
            <person name="Martin F.M."/>
            <person name="Corradi N."/>
        </authorList>
    </citation>
    <scope>NUCLEOTIDE SEQUENCE [LARGE SCALE GENOMIC DNA]</scope>
    <source>
        <strain evidence="1 4">A5</strain>
    </source>
</reference>
<organism evidence="1 4">
    <name type="scientific">Rhizophagus irregularis</name>
    <dbReference type="NCBI Taxonomy" id="588596"/>
    <lineage>
        <taxon>Eukaryota</taxon>
        <taxon>Fungi</taxon>
        <taxon>Fungi incertae sedis</taxon>
        <taxon>Mucoromycota</taxon>
        <taxon>Glomeromycotina</taxon>
        <taxon>Glomeromycetes</taxon>
        <taxon>Glomerales</taxon>
        <taxon>Glomeraceae</taxon>
        <taxon>Rhizophagus</taxon>
    </lineage>
</organism>
<evidence type="ECO:0000313" key="2">
    <source>
        <dbReference type="EMBL" id="PKC57140.1"/>
    </source>
</evidence>
<reference evidence="2 3" key="3">
    <citation type="submission" date="2017-10" db="EMBL/GenBank/DDBJ databases">
        <title>Extensive intraspecific genome diversity in a model arbuscular mycorrhizal fungus.</title>
        <authorList>
            <person name="Chen E.C.H."/>
            <person name="Morin E."/>
            <person name="Baudet D."/>
            <person name="Noel J."/>
            <person name="Ndikumana S."/>
            <person name="Charron P."/>
            <person name="St-Onge C."/>
            <person name="Giorgi J."/>
            <person name="Grigoriev I.V."/>
            <person name="Roux C."/>
            <person name="Martin F.M."/>
            <person name="Corradi N."/>
        </authorList>
    </citation>
    <scope>NUCLEOTIDE SEQUENCE [LARGE SCALE GENOMIC DNA]</scope>
    <source>
        <strain evidence="2 3">A1</strain>
    </source>
</reference>
<dbReference type="Proteomes" id="UP000232688">
    <property type="component" value="Unassembled WGS sequence"/>
</dbReference>
<name>A0A2N0NDC7_9GLOM</name>
<accession>A0A2N0NDC7</accession>
<evidence type="ECO:0000313" key="1">
    <source>
        <dbReference type="EMBL" id="PKB92592.1"/>
    </source>
</evidence>
<evidence type="ECO:0000313" key="3">
    <source>
        <dbReference type="Proteomes" id="UP000232688"/>
    </source>
</evidence>
<dbReference type="VEuPathDB" id="FungiDB:RhiirA1_472950"/>
<dbReference type="VEuPathDB" id="FungiDB:RhiirFUN_005905"/>
<gene>
    <name evidence="2" type="ORF">RhiirA1_472950</name>
    <name evidence="1" type="ORF">RhiirA5_444110</name>
</gene>
<sequence length="62" mass="6843">MSNNIAHPSLEDEQFEDAVTSPMVSTVSNNEVVKKFSQLNSDFSNRINEIKVDTIKATVQGS</sequence>